<keyword evidence="1" id="KW-0694">RNA-binding</keyword>
<dbReference type="InterPro" id="IPR002942">
    <property type="entry name" value="S4_RNA-bd"/>
</dbReference>
<dbReference type="Gene3D" id="3.10.290.10">
    <property type="entry name" value="RNA-binding S4 domain"/>
    <property type="match status" value="1"/>
</dbReference>
<name>A0A023D3Z2_ACIMT</name>
<organism evidence="3 4">
    <name type="scientific">Acidomonas methanolica NBRC 104435</name>
    <dbReference type="NCBI Taxonomy" id="1231351"/>
    <lineage>
        <taxon>Bacteria</taxon>
        <taxon>Pseudomonadati</taxon>
        <taxon>Pseudomonadota</taxon>
        <taxon>Alphaproteobacteria</taxon>
        <taxon>Acetobacterales</taxon>
        <taxon>Acetobacteraceae</taxon>
        <taxon>Acidomonas</taxon>
    </lineage>
</organism>
<dbReference type="InterPro" id="IPR036986">
    <property type="entry name" value="S4_RNA-bd_sf"/>
</dbReference>
<dbReference type="OrthoDB" id="9797176at2"/>
<protein>
    <submittedName>
        <fullName evidence="3">Heat shock protein</fullName>
    </submittedName>
</protein>
<proteinExistence type="predicted"/>
<reference evidence="3 4" key="2">
    <citation type="journal article" date="2014" name="FEMS Microbiol. Lett.">
        <title>Draft genomic DNA sequence of the facultatively methylotrophic bacterium Acidomonas methanolica type strain MB58.</title>
        <authorList>
            <person name="Higashiura N."/>
            <person name="Hadano H."/>
            <person name="Hirakawa H."/>
            <person name="Matsutani M."/>
            <person name="Takabe S."/>
            <person name="Matsushita K."/>
            <person name="Azuma Y."/>
        </authorList>
    </citation>
    <scope>NUCLEOTIDE SEQUENCE [LARGE SCALE GENOMIC DNA]</scope>
    <source>
        <strain evidence="3 4">MB58</strain>
    </source>
</reference>
<dbReference type="SMART" id="SM00363">
    <property type="entry name" value="S4"/>
    <property type="match status" value="1"/>
</dbReference>
<comment type="caution">
    <text evidence="3">The sequence shown here is derived from an EMBL/GenBank/DDBJ whole genome shotgun (WGS) entry which is preliminary data.</text>
</comment>
<dbReference type="Proteomes" id="UP000019760">
    <property type="component" value="Unassembled WGS sequence"/>
</dbReference>
<dbReference type="PROSITE" id="PS50889">
    <property type="entry name" value="S4"/>
    <property type="match status" value="1"/>
</dbReference>
<dbReference type="SUPFAM" id="SSF55174">
    <property type="entry name" value="Alpha-L RNA-binding motif"/>
    <property type="match status" value="1"/>
</dbReference>
<evidence type="ECO:0000256" key="1">
    <source>
        <dbReference type="PROSITE-ProRule" id="PRU00182"/>
    </source>
</evidence>
<reference evidence="4" key="1">
    <citation type="journal article" date="2014" name="FEMS Microbiol. Lett.">
        <title>Draft Genomic DNA Sequence of the Facultatively Methylotrophic Bacterium Acidomonas methanolica type strain MB58.</title>
        <authorList>
            <person name="Higashiura N."/>
            <person name="Hadano H."/>
            <person name="Hirakawa H."/>
            <person name="Matsutani M."/>
            <person name="Takabe S."/>
            <person name="Matsushita K."/>
            <person name="Azuma Y."/>
        </authorList>
    </citation>
    <scope>NUCLEOTIDE SEQUENCE [LARGE SCALE GENOMIC DNA]</scope>
    <source>
        <strain evidence="4">MB58</strain>
    </source>
</reference>
<dbReference type="Pfam" id="PF01479">
    <property type="entry name" value="S4"/>
    <property type="match status" value="1"/>
</dbReference>
<dbReference type="AlphaFoldDB" id="A0A023D3Z2"/>
<feature type="domain" description="RNA-binding S4" evidence="2">
    <location>
        <begin position="6"/>
        <end position="64"/>
    </location>
</feature>
<evidence type="ECO:0000259" key="2">
    <source>
        <dbReference type="SMART" id="SM00363"/>
    </source>
</evidence>
<keyword evidence="3" id="KW-0346">Stress response</keyword>
<dbReference type="GO" id="GO:0003723">
    <property type="term" value="F:RNA binding"/>
    <property type="evidence" value="ECO:0007669"/>
    <property type="project" value="UniProtKB-KW"/>
</dbReference>
<accession>A0A023D3Z2</accession>
<dbReference type="CDD" id="cd00165">
    <property type="entry name" value="S4"/>
    <property type="match status" value="1"/>
</dbReference>
<dbReference type="EMBL" id="BAND01000038">
    <property type="protein sequence ID" value="GAJ28852.1"/>
    <property type="molecule type" value="Genomic_DNA"/>
</dbReference>
<keyword evidence="4" id="KW-1185">Reference proteome</keyword>
<sequence>MTDAALRLDLWLWYARVARQRSACVRLIEEGRIRINSQPVSKPHARLRIGDVLTLPAIGSRSIRVLCVTGLGDRRGSAEAARLLYEEIAETSFSKNP</sequence>
<gene>
    <name evidence="3" type="ORF">Amme_038_101</name>
</gene>
<evidence type="ECO:0000313" key="4">
    <source>
        <dbReference type="Proteomes" id="UP000019760"/>
    </source>
</evidence>
<dbReference type="RefSeq" id="WP_042057886.1">
    <property type="nucleotide sequence ID" value="NZ_BAND01000038.1"/>
</dbReference>
<evidence type="ECO:0000313" key="3">
    <source>
        <dbReference type="EMBL" id="GAJ28852.1"/>
    </source>
</evidence>